<accession>A0A392UPF2</accession>
<comment type="caution">
    <text evidence="1">The sequence shown here is derived from an EMBL/GenBank/DDBJ whole genome shotgun (WGS) entry which is preliminary data.</text>
</comment>
<reference evidence="1 2" key="1">
    <citation type="journal article" date="2018" name="Front. Plant Sci.">
        <title>Red Clover (Trifolium pratense) and Zigzag Clover (T. medium) - A Picture of Genomic Similarities and Differences.</title>
        <authorList>
            <person name="Dluhosova J."/>
            <person name="Istvanek J."/>
            <person name="Nedelnik J."/>
            <person name="Repkova J."/>
        </authorList>
    </citation>
    <scope>NUCLEOTIDE SEQUENCE [LARGE SCALE GENOMIC DNA]</scope>
    <source>
        <strain evidence="2">cv. 10/8</strain>
        <tissue evidence="1">Leaf</tissue>
    </source>
</reference>
<keyword evidence="2" id="KW-1185">Reference proteome</keyword>
<proteinExistence type="predicted"/>
<name>A0A392UPF2_9FABA</name>
<sequence>VYTFVYKTKDAIARSNKVNIKVRMKLSLRDIGQDGVE</sequence>
<evidence type="ECO:0000313" key="2">
    <source>
        <dbReference type="Proteomes" id="UP000265520"/>
    </source>
</evidence>
<evidence type="ECO:0000313" key="1">
    <source>
        <dbReference type="EMBL" id="MCI75322.1"/>
    </source>
</evidence>
<feature type="non-terminal residue" evidence="1">
    <location>
        <position position="1"/>
    </location>
</feature>
<dbReference type="Proteomes" id="UP000265520">
    <property type="component" value="Unassembled WGS sequence"/>
</dbReference>
<dbReference type="AlphaFoldDB" id="A0A392UPF2"/>
<organism evidence="1 2">
    <name type="scientific">Trifolium medium</name>
    <dbReference type="NCBI Taxonomy" id="97028"/>
    <lineage>
        <taxon>Eukaryota</taxon>
        <taxon>Viridiplantae</taxon>
        <taxon>Streptophyta</taxon>
        <taxon>Embryophyta</taxon>
        <taxon>Tracheophyta</taxon>
        <taxon>Spermatophyta</taxon>
        <taxon>Magnoliopsida</taxon>
        <taxon>eudicotyledons</taxon>
        <taxon>Gunneridae</taxon>
        <taxon>Pentapetalae</taxon>
        <taxon>rosids</taxon>
        <taxon>fabids</taxon>
        <taxon>Fabales</taxon>
        <taxon>Fabaceae</taxon>
        <taxon>Papilionoideae</taxon>
        <taxon>50 kb inversion clade</taxon>
        <taxon>NPAAA clade</taxon>
        <taxon>Hologalegina</taxon>
        <taxon>IRL clade</taxon>
        <taxon>Trifolieae</taxon>
        <taxon>Trifolium</taxon>
    </lineage>
</organism>
<dbReference type="EMBL" id="LXQA010880046">
    <property type="protein sequence ID" value="MCI75322.1"/>
    <property type="molecule type" value="Genomic_DNA"/>
</dbReference>
<protein>
    <submittedName>
        <fullName evidence="1">Uncharacterized protein</fullName>
    </submittedName>
</protein>